<dbReference type="GO" id="GO:0005886">
    <property type="term" value="C:plasma membrane"/>
    <property type="evidence" value="ECO:0007669"/>
    <property type="project" value="TreeGrafter"/>
</dbReference>
<feature type="transmembrane region" description="Helical" evidence="11">
    <location>
        <begin position="343"/>
        <end position="362"/>
    </location>
</feature>
<dbReference type="InterPro" id="IPR046342">
    <property type="entry name" value="CBS_dom_sf"/>
</dbReference>
<dbReference type="Pfam" id="PF00654">
    <property type="entry name" value="Voltage_CLC"/>
    <property type="match status" value="1"/>
</dbReference>
<keyword evidence="6 11" id="KW-0472">Membrane</keyword>
<proteinExistence type="predicted"/>
<dbReference type="InterPro" id="IPR014743">
    <property type="entry name" value="Cl-channel_core"/>
</dbReference>
<feature type="transmembrane region" description="Helical" evidence="11">
    <location>
        <begin position="165"/>
        <end position="190"/>
    </location>
</feature>
<evidence type="ECO:0000256" key="6">
    <source>
        <dbReference type="ARBA" id="ARBA00023136"/>
    </source>
</evidence>
<dbReference type="Pfam" id="PF00571">
    <property type="entry name" value="CBS"/>
    <property type="match status" value="2"/>
</dbReference>
<keyword evidence="8" id="KW-0868">Chloride</keyword>
<evidence type="ECO:0000256" key="9">
    <source>
        <dbReference type="ARBA" id="ARBA00023303"/>
    </source>
</evidence>
<gene>
    <name evidence="13" type="ORF">C7440_0873</name>
</gene>
<dbReference type="PANTHER" id="PTHR43427:SF6">
    <property type="entry name" value="CHLORIDE CHANNEL PROTEIN CLC-E"/>
    <property type="match status" value="1"/>
</dbReference>
<keyword evidence="14" id="KW-1185">Reference proteome</keyword>
<keyword evidence="5" id="KW-0406">Ion transport</keyword>
<dbReference type="Gene3D" id="3.10.580.10">
    <property type="entry name" value="CBS-domain"/>
    <property type="match status" value="1"/>
</dbReference>
<dbReference type="GO" id="GO:0034707">
    <property type="term" value="C:chloride channel complex"/>
    <property type="evidence" value="ECO:0007669"/>
    <property type="project" value="UniProtKB-KW"/>
</dbReference>
<evidence type="ECO:0000256" key="8">
    <source>
        <dbReference type="ARBA" id="ARBA00023214"/>
    </source>
</evidence>
<dbReference type="CDD" id="cd00400">
    <property type="entry name" value="Voltage_gated_ClC"/>
    <property type="match status" value="1"/>
</dbReference>
<feature type="transmembrane region" description="Helical" evidence="11">
    <location>
        <begin position="196"/>
        <end position="216"/>
    </location>
</feature>
<evidence type="ECO:0000313" key="13">
    <source>
        <dbReference type="EMBL" id="PVY68471.1"/>
    </source>
</evidence>
<dbReference type="InterPro" id="IPR050368">
    <property type="entry name" value="ClC-type_chloride_channel"/>
</dbReference>
<dbReference type="PROSITE" id="PS51371">
    <property type="entry name" value="CBS"/>
    <property type="match status" value="1"/>
</dbReference>
<dbReference type="NCBIfam" id="NF002505">
    <property type="entry name" value="PRK01862.1"/>
    <property type="match status" value="1"/>
</dbReference>
<evidence type="ECO:0000256" key="7">
    <source>
        <dbReference type="ARBA" id="ARBA00023173"/>
    </source>
</evidence>
<evidence type="ECO:0000256" key="5">
    <source>
        <dbReference type="ARBA" id="ARBA00023065"/>
    </source>
</evidence>
<dbReference type="Gene3D" id="1.10.3080.10">
    <property type="entry name" value="Clc chloride channel"/>
    <property type="match status" value="1"/>
</dbReference>
<accession>A0A2U1CRP2</accession>
<dbReference type="Proteomes" id="UP000246145">
    <property type="component" value="Unassembled WGS sequence"/>
</dbReference>
<dbReference type="PANTHER" id="PTHR43427">
    <property type="entry name" value="CHLORIDE CHANNEL PROTEIN CLC-E"/>
    <property type="match status" value="1"/>
</dbReference>
<sequence length="593" mass="63237">MKPPYIDSLGKRLKDYAWLSDLPAMLFWAALVGVLAALSTLGFYQCMHFILSLVGGDSGSVVQTMQGLPWYGRLLLPAAGGVVAGCLLHWAEKRGSHTSSDYMEAVAIGNGRLSIGQGLLRSVSSLFTVVSGGSIGREGAMVHLGAMGASIVGRVARLDTTRLRLLVACGAAAGVSAAYGAPIAGALFVAEIVLGAMAIQSVGPLLISAAFANLTMRATGHYHIVYPIEGLAQADGVQILPFVVLGLLSGLLAPQFLRFLGLARGMFQDTGFSLPVRLGVGGLLVGLLLISFPYVAGNGFSVVTSMLHHSWTWQALLTILLLKVLATAFTVGSGAVGGVFTPALLVGAAFGALFGKLALFVWPDVGVSLYLFTLVGMGAVLGAATGAPLMAIVMIFEMTVSYQLVLPLMVACVLAYFVSRAVAQVAMYDVTLTRERDLVLRRGLRHLRLSELVRPAETVVSTGTPVKEALQMFMEYPVKYLYVVDEDNVYQGVVAQRDLTSLLMTQTDVQSRVAGDVVRFDFLKPLHPDMGLDEAQAVFVQFQGERLPVVSRDEQPKLLGVVYKSALLEKYSALKRSLDASAEVLAEATHRRR</sequence>
<evidence type="ECO:0000259" key="12">
    <source>
        <dbReference type="PROSITE" id="PS51371"/>
    </source>
</evidence>
<dbReference type="SUPFAM" id="SSF81340">
    <property type="entry name" value="Clc chloride channel"/>
    <property type="match status" value="1"/>
</dbReference>
<evidence type="ECO:0000256" key="4">
    <source>
        <dbReference type="ARBA" id="ARBA00022989"/>
    </source>
</evidence>
<feature type="transmembrane region" description="Helical" evidence="11">
    <location>
        <begin position="400"/>
        <end position="418"/>
    </location>
</feature>
<evidence type="ECO:0000256" key="3">
    <source>
        <dbReference type="ARBA" id="ARBA00022692"/>
    </source>
</evidence>
<keyword evidence="9" id="KW-0407">Ion channel</keyword>
<feature type="transmembrane region" description="Helical" evidence="11">
    <location>
        <begin position="237"/>
        <end position="257"/>
    </location>
</feature>
<dbReference type="InterPro" id="IPR000644">
    <property type="entry name" value="CBS_dom"/>
</dbReference>
<evidence type="ECO:0000256" key="10">
    <source>
        <dbReference type="PROSITE-ProRule" id="PRU00703"/>
    </source>
</evidence>
<comment type="subcellular location">
    <subcellularLocation>
        <location evidence="1">Membrane</location>
        <topology evidence="1">Multi-pass membrane protein</topology>
    </subcellularLocation>
</comment>
<evidence type="ECO:0000313" key="14">
    <source>
        <dbReference type="Proteomes" id="UP000246145"/>
    </source>
</evidence>
<comment type="caution">
    <text evidence="13">The sequence shown here is derived from an EMBL/GenBank/DDBJ whole genome shotgun (WGS) entry which is preliminary data.</text>
</comment>
<dbReference type="SMART" id="SM00116">
    <property type="entry name" value="CBS"/>
    <property type="match status" value="2"/>
</dbReference>
<name>A0A2U1CRP2_9BURK</name>
<dbReference type="PRINTS" id="PR00762">
    <property type="entry name" value="CLCHANNEL"/>
</dbReference>
<feature type="domain" description="CBS" evidence="12">
    <location>
        <begin position="453"/>
        <end position="509"/>
    </location>
</feature>
<keyword evidence="7" id="KW-0869">Chloride channel</keyword>
<dbReference type="CDD" id="cd02205">
    <property type="entry name" value="CBS_pair_SF"/>
    <property type="match status" value="1"/>
</dbReference>
<keyword evidence="3 11" id="KW-0812">Transmembrane</keyword>
<evidence type="ECO:0000256" key="11">
    <source>
        <dbReference type="SAM" id="Phobius"/>
    </source>
</evidence>
<dbReference type="RefSeq" id="WP_165832442.1">
    <property type="nucleotide sequence ID" value="NZ_JACCEX010000001.1"/>
</dbReference>
<reference evidence="13 14" key="1">
    <citation type="submission" date="2018-04" db="EMBL/GenBank/DDBJ databases">
        <title>Genomic Encyclopedia of Type Strains, Phase IV (KMG-IV): sequencing the most valuable type-strain genomes for metagenomic binning, comparative biology and taxonomic classification.</title>
        <authorList>
            <person name="Goeker M."/>
        </authorList>
    </citation>
    <scope>NUCLEOTIDE SEQUENCE [LARGE SCALE GENOMIC DNA]</scope>
    <source>
        <strain evidence="13 14">DSM 10065</strain>
    </source>
</reference>
<organism evidence="13 14">
    <name type="scientific">Pusillimonas noertemannii</name>
    <dbReference type="NCBI Taxonomy" id="305977"/>
    <lineage>
        <taxon>Bacteria</taxon>
        <taxon>Pseudomonadati</taxon>
        <taxon>Pseudomonadota</taxon>
        <taxon>Betaproteobacteria</taxon>
        <taxon>Burkholderiales</taxon>
        <taxon>Alcaligenaceae</taxon>
        <taxon>Pusillimonas</taxon>
    </lineage>
</organism>
<keyword evidence="2" id="KW-0813">Transport</keyword>
<keyword evidence="10" id="KW-0129">CBS domain</keyword>
<keyword evidence="4 11" id="KW-1133">Transmembrane helix</keyword>
<evidence type="ECO:0000256" key="1">
    <source>
        <dbReference type="ARBA" id="ARBA00004141"/>
    </source>
</evidence>
<feature type="transmembrane region" description="Helical" evidence="11">
    <location>
        <begin position="315"/>
        <end position="337"/>
    </location>
</feature>
<dbReference type="STRING" id="1231391.GCA_000308195_03476"/>
<dbReference type="GO" id="GO:0005254">
    <property type="term" value="F:chloride channel activity"/>
    <property type="evidence" value="ECO:0007669"/>
    <property type="project" value="UniProtKB-KW"/>
</dbReference>
<protein>
    <submittedName>
        <fullName evidence="13">CIC family chloride channel protein</fullName>
    </submittedName>
</protein>
<dbReference type="InterPro" id="IPR001807">
    <property type="entry name" value="ClC"/>
</dbReference>
<feature type="transmembrane region" description="Helical" evidence="11">
    <location>
        <begin position="21"/>
        <end position="50"/>
    </location>
</feature>
<feature type="transmembrane region" description="Helical" evidence="11">
    <location>
        <begin position="277"/>
        <end position="303"/>
    </location>
</feature>
<dbReference type="EMBL" id="QEKO01000001">
    <property type="protein sequence ID" value="PVY68471.1"/>
    <property type="molecule type" value="Genomic_DNA"/>
</dbReference>
<evidence type="ECO:0000256" key="2">
    <source>
        <dbReference type="ARBA" id="ARBA00022448"/>
    </source>
</evidence>
<dbReference type="AlphaFoldDB" id="A0A2U1CRP2"/>
<dbReference type="SUPFAM" id="SSF54631">
    <property type="entry name" value="CBS-domain pair"/>
    <property type="match status" value="1"/>
</dbReference>
<feature type="transmembrane region" description="Helical" evidence="11">
    <location>
        <begin position="369"/>
        <end position="394"/>
    </location>
</feature>